<proteinExistence type="predicted"/>
<evidence type="ECO:0000313" key="1">
    <source>
        <dbReference type="EMBL" id="VEL19027.1"/>
    </source>
</evidence>
<keyword evidence="2" id="KW-1185">Reference proteome</keyword>
<dbReference type="AlphaFoldDB" id="A0A3S5AFC0"/>
<gene>
    <name evidence="1" type="ORF">PXEA_LOCUS12467</name>
</gene>
<accession>A0A3S5AFC0</accession>
<sequence length="141" mass="15246">MILPRIHAPNGSSDVSPVMLTDSIGLEHNMQLWEAADSFTDSNEGGKILSETTPIHQQLGEAEYTFIDADTSWVSIGSKKLSAIDGWNAKSPCRSVTSQTSSRSGELSEIDDWVEVLSPGFTGRSLDNLNSLQNSPTSPCF</sequence>
<organism evidence="1 2">
    <name type="scientific">Protopolystoma xenopodis</name>
    <dbReference type="NCBI Taxonomy" id="117903"/>
    <lineage>
        <taxon>Eukaryota</taxon>
        <taxon>Metazoa</taxon>
        <taxon>Spiralia</taxon>
        <taxon>Lophotrochozoa</taxon>
        <taxon>Platyhelminthes</taxon>
        <taxon>Monogenea</taxon>
        <taxon>Polyopisthocotylea</taxon>
        <taxon>Polystomatidea</taxon>
        <taxon>Polystomatidae</taxon>
        <taxon>Protopolystoma</taxon>
    </lineage>
</organism>
<evidence type="ECO:0000313" key="2">
    <source>
        <dbReference type="Proteomes" id="UP000784294"/>
    </source>
</evidence>
<protein>
    <submittedName>
        <fullName evidence="1">Uncharacterized protein</fullName>
    </submittedName>
</protein>
<dbReference type="EMBL" id="CAAALY010039728">
    <property type="protein sequence ID" value="VEL19027.1"/>
    <property type="molecule type" value="Genomic_DNA"/>
</dbReference>
<reference evidence="1" key="1">
    <citation type="submission" date="2018-11" db="EMBL/GenBank/DDBJ databases">
        <authorList>
            <consortium name="Pathogen Informatics"/>
        </authorList>
    </citation>
    <scope>NUCLEOTIDE SEQUENCE</scope>
</reference>
<dbReference type="Proteomes" id="UP000784294">
    <property type="component" value="Unassembled WGS sequence"/>
</dbReference>
<comment type="caution">
    <text evidence="1">The sequence shown here is derived from an EMBL/GenBank/DDBJ whole genome shotgun (WGS) entry which is preliminary data.</text>
</comment>
<name>A0A3S5AFC0_9PLAT</name>